<dbReference type="InterPro" id="IPR050263">
    <property type="entry name" value="Bact_Fimbrial_Adh_Pro"/>
</dbReference>
<dbReference type="PANTHER" id="PTHR33420">
    <property type="entry name" value="FIMBRIAL SUBUNIT ELFA-RELATED"/>
    <property type="match status" value="1"/>
</dbReference>
<sequence>MTFTQDMKSVFVPRDAAVGSVIGRSRQFVPTPNNEGLSIHCDNDGSARLLFNARASAPFYPGLLPASSLQNSTQTILQTNIPGVGVQITLGFPFDESASNAFVPDTGNATVPFTAHHEKPMGSAQLSFSQLESYITLIKTGNIAPGPQALNGQELFSGSFSGIAGKAFGVGLIGTVIQAHCGSNKVSADPVQLGEWDVSDFTGPGHTTTAVPFHITLSSCIADDKGVNEATANIRFEGASGSLPVTPPIPGVFSLSPDSVAQGMGIQILRADGSTPVALNAEVPILPIAVGDTTLNFNARFYQTGASRDIRPGSAKGALNFTLTYK</sequence>
<dbReference type="GO" id="GO:0009289">
    <property type="term" value="C:pilus"/>
    <property type="evidence" value="ECO:0007669"/>
    <property type="project" value="UniProtKB-SubCell"/>
</dbReference>
<dbReference type="Proteomes" id="UP000379480">
    <property type="component" value="Unassembled WGS sequence"/>
</dbReference>
<dbReference type="RefSeq" id="WP_224795781.1">
    <property type="nucleotide sequence ID" value="NZ_CABVHY010000047.1"/>
</dbReference>
<gene>
    <name evidence="6" type="ORF">PS723_06079</name>
</gene>
<accession>A0A5E7FT46</accession>
<protein>
    <recommendedName>
        <fullName evidence="5">Fimbrial-type adhesion domain-containing protein</fullName>
    </recommendedName>
</protein>
<evidence type="ECO:0000256" key="3">
    <source>
        <dbReference type="ARBA" id="ARBA00022729"/>
    </source>
</evidence>
<evidence type="ECO:0000313" key="6">
    <source>
        <dbReference type="EMBL" id="VVO42878.1"/>
    </source>
</evidence>
<dbReference type="Gene3D" id="2.60.40.3310">
    <property type="match status" value="1"/>
</dbReference>
<dbReference type="InterPro" id="IPR008966">
    <property type="entry name" value="Adhesion_dom_sf"/>
</dbReference>
<dbReference type="Gene3D" id="2.60.40.1090">
    <property type="entry name" value="Fimbrial-type adhesion domain"/>
    <property type="match status" value="1"/>
</dbReference>
<feature type="domain" description="Fimbrial-type adhesion" evidence="5">
    <location>
        <begin position="174"/>
        <end position="326"/>
    </location>
</feature>
<reference evidence="6 7" key="1">
    <citation type="submission" date="2019-09" db="EMBL/GenBank/DDBJ databases">
        <authorList>
            <person name="Chandra G."/>
            <person name="Truman W A."/>
        </authorList>
    </citation>
    <scope>NUCLEOTIDE SEQUENCE [LARGE SCALE GENOMIC DNA]</scope>
    <source>
        <strain evidence="6">PS723</strain>
    </source>
</reference>
<dbReference type="AlphaFoldDB" id="A0A5E7FT46"/>
<dbReference type="GO" id="GO:0043709">
    <property type="term" value="P:cell adhesion involved in single-species biofilm formation"/>
    <property type="evidence" value="ECO:0007669"/>
    <property type="project" value="TreeGrafter"/>
</dbReference>
<proteinExistence type="inferred from homology"/>
<dbReference type="InterPro" id="IPR036937">
    <property type="entry name" value="Adhesion_dom_fimbrial_sf"/>
</dbReference>
<dbReference type="EMBL" id="CABVHY010000047">
    <property type="protein sequence ID" value="VVO42878.1"/>
    <property type="molecule type" value="Genomic_DNA"/>
</dbReference>
<evidence type="ECO:0000259" key="5">
    <source>
        <dbReference type="Pfam" id="PF00419"/>
    </source>
</evidence>
<evidence type="ECO:0000313" key="7">
    <source>
        <dbReference type="Proteomes" id="UP000379480"/>
    </source>
</evidence>
<dbReference type="InterPro" id="IPR000259">
    <property type="entry name" value="Adhesion_dom_fimbrial"/>
</dbReference>
<evidence type="ECO:0000256" key="4">
    <source>
        <dbReference type="ARBA" id="ARBA00023263"/>
    </source>
</evidence>
<evidence type="ECO:0000256" key="2">
    <source>
        <dbReference type="ARBA" id="ARBA00006671"/>
    </source>
</evidence>
<comment type="subcellular location">
    <subcellularLocation>
        <location evidence="1">Fimbrium</location>
    </subcellularLocation>
</comment>
<comment type="similarity">
    <text evidence="2">Belongs to the fimbrial protein family.</text>
</comment>
<evidence type="ECO:0000256" key="1">
    <source>
        <dbReference type="ARBA" id="ARBA00004561"/>
    </source>
</evidence>
<dbReference type="Pfam" id="PF00419">
    <property type="entry name" value="Fimbrial"/>
    <property type="match status" value="1"/>
</dbReference>
<keyword evidence="4" id="KW-0281">Fimbrium</keyword>
<dbReference type="PANTHER" id="PTHR33420:SF3">
    <property type="entry name" value="FIMBRIAL SUBUNIT ELFA"/>
    <property type="match status" value="1"/>
</dbReference>
<keyword evidence="3" id="KW-0732">Signal</keyword>
<organism evidence="6 7">
    <name type="scientific">Pseudomonas fluorescens</name>
    <dbReference type="NCBI Taxonomy" id="294"/>
    <lineage>
        <taxon>Bacteria</taxon>
        <taxon>Pseudomonadati</taxon>
        <taxon>Pseudomonadota</taxon>
        <taxon>Gammaproteobacteria</taxon>
        <taxon>Pseudomonadales</taxon>
        <taxon>Pseudomonadaceae</taxon>
        <taxon>Pseudomonas</taxon>
    </lineage>
</organism>
<name>A0A5E7FT46_PSEFL</name>
<dbReference type="SUPFAM" id="SSF49401">
    <property type="entry name" value="Bacterial adhesins"/>
    <property type="match status" value="1"/>
</dbReference>